<comment type="caution">
    <text evidence="2">The sequence shown here is derived from an EMBL/GenBank/DDBJ whole genome shotgun (WGS) entry which is preliminary data.</text>
</comment>
<dbReference type="EMBL" id="JACDUL010000003">
    <property type="protein sequence ID" value="MBA2862291.1"/>
    <property type="molecule type" value="Genomic_DNA"/>
</dbReference>
<evidence type="ECO:0000313" key="2">
    <source>
        <dbReference type="EMBL" id="MBA2862291.1"/>
    </source>
</evidence>
<keyword evidence="1" id="KW-0812">Transmembrane</keyword>
<gene>
    <name evidence="2" type="ORF">HNP90_001172</name>
</gene>
<evidence type="ECO:0000256" key="1">
    <source>
        <dbReference type="SAM" id="Phobius"/>
    </source>
</evidence>
<dbReference type="RefSeq" id="WP_048060456.1">
    <property type="nucleotide sequence ID" value="NZ_JACDUL010000003.1"/>
</dbReference>
<name>A0A7J9PGT0_METMI</name>
<dbReference type="AlphaFoldDB" id="A0A7J9PGT0"/>
<keyword evidence="1" id="KW-1133">Transmembrane helix</keyword>
<feature type="transmembrane region" description="Helical" evidence="1">
    <location>
        <begin position="15"/>
        <end position="37"/>
    </location>
</feature>
<feature type="transmembrane region" description="Helical" evidence="1">
    <location>
        <begin position="57"/>
        <end position="76"/>
    </location>
</feature>
<reference evidence="2 3" key="1">
    <citation type="submission" date="2020-07" db="EMBL/GenBank/DDBJ databases">
        <title>Genomic Encyclopedia of Type Strains, Phase IV (KMG-V): Genome sequencing to study the core and pangenomes of soil and plant-associated prokaryotes.</title>
        <authorList>
            <person name="Whitman W."/>
        </authorList>
    </citation>
    <scope>NUCLEOTIDE SEQUENCE [LARGE SCALE GENOMIC DNA]</scope>
    <source>
        <strain evidence="2 3">C8</strain>
    </source>
</reference>
<dbReference type="Proteomes" id="UP000533207">
    <property type="component" value="Unassembled WGS sequence"/>
</dbReference>
<evidence type="ECO:0000313" key="3">
    <source>
        <dbReference type="Proteomes" id="UP000533207"/>
    </source>
</evidence>
<organism evidence="2 3">
    <name type="scientific">Methanococcus maripaludis</name>
    <name type="common">Methanococcus deltae</name>
    <dbReference type="NCBI Taxonomy" id="39152"/>
    <lineage>
        <taxon>Archaea</taxon>
        <taxon>Methanobacteriati</taxon>
        <taxon>Methanobacteriota</taxon>
        <taxon>Methanomada group</taxon>
        <taxon>Methanococci</taxon>
        <taxon>Methanococcales</taxon>
        <taxon>Methanococcaceae</taxon>
        <taxon>Methanococcus</taxon>
    </lineage>
</organism>
<proteinExistence type="predicted"/>
<accession>A0A7J9PGT0</accession>
<sequence>MKFKKYLKAYFKKDVSCILFSGVIALFLIASILRINYSSFCDLSPFFINTIPNIETWLGMLMSVLFLGAIYTECILK</sequence>
<protein>
    <submittedName>
        <fullName evidence="2">Uncharacterized protein</fullName>
    </submittedName>
</protein>
<keyword evidence="1" id="KW-0472">Membrane</keyword>